<dbReference type="PANTHER" id="PTHR42879:SF2">
    <property type="entry name" value="3-OXOACYL-[ACYL-CARRIER-PROTEIN] REDUCTASE FABG"/>
    <property type="match status" value="1"/>
</dbReference>
<evidence type="ECO:0000256" key="1">
    <source>
        <dbReference type="ARBA" id="ARBA00006484"/>
    </source>
</evidence>
<dbReference type="PRINTS" id="PR00081">
    <property type="entry name" value="GDHRDH"/>
</dbReference>
<comment type="similarity">
    <text evidence="1">Belongs to the short-chain dehydrogenases/reductases (SDR) family.</text>
</comment>
<dbReference type="Proteomes" id="UP000629870">
    <property type="component" value="Unassembled WGS sequence"/>
</dbReference>
<dbReference type="CDD" id="cd05233">
    <property type="entry name" value="SDR_c"/>
    <property type="match status" value="1"/>
</dbReference>
<reference evidence="3 4" key="1">
    <citation type="submission" date="2019-06" db="EMBL/GenBank/DDBJ databases">
        <title>Genome sequence of Deinococcus radiopugnans ATCC 19172.</title>
        <authorList>
            <person name="Maclea K.S."/>
            <person name="Maynard C.R."/>
        </authorList>
    </citation>
    <scope>NUCLEOTIDE SEQUENCE [LARGE SCALE GENOMIC DNA]</scope>
    <source>
        <strain evidence="3 4">ATCC 19172</strain>
    </source>
</reference>
<dbReference type="EMBL" id="JACHEW010000002">
    <property type="protein sequence ID" value="MBB6015378.1"/>
    <property type="molecule type" value="Genomic_DNA"/>
</dbReference>
<dbReference type="InterPro" id="IPR036291">
    <property type="entry name" value="NAD(P)-bd_dom_sf"/>
</dbReference>
<proteinExistence type="inferred from homology"/>
<name>A0A5C4YCL7_9DEIO</name>
<dbReference type="Proteomes" id="UP000313988">
    <property type="component" value="Unassembled WGS sequence"/>
</dbReference>
<accession>A0A5C4YCL7</accession>
<dbReference type="PRINTS" id="PR00080">
    <property type="entry name" value="SDRFAMILY"/>
</dbReference>
<evidence type="ECO:0000313" key="2">
    <source>
        <dbReference type="EMBL" id="MBB6015378.1"/>
    </source>
</evidence>
<dbReference type="Pfam" id="PF13561">
    <property type="entry name" value="adh_short_C2"/>
    <property type="match status" value="1"/>
</dbReference>
<dbReference type="InterPro" id="IPR002347">
    <property type="entry name" value="SDR_fam"/>
</dbReference>
<dbReference type="SUPFAM" id="SSF51735">
    <property type="entry name" value="NAD(P)-binding Rossmann-fold domains"/>
    <property type="match status" value="1"/>
</dbReference>
<evidence type="ECO:0000313" key="4">
    <source>
        <dbReference type="Proteomes" id="UP000313988"/>
    </source>
</evidence>
<sequence length="251" mass="26201">MINLSGKVVLVTGASRGIGAACVRSLLEAGASVVAHLGRRGQGGEALLQEFGAARLHLLTGDLAQEGEAARLFQAAAAWQGRVDVLVNNAGIAPAVTVDDPLDAWSAVWHETLQVNLLSVAETCREAIRQFRGQGGGIIINIASRAAFRGDQPDAMHYAASKGGVIALTRSVARGFAHEGVLAYAVAPGWVRTEMAEAYLQEHAADLTREFPLGDAAPPEDVAATVVFLASGLVRHMTGATLDINGASYVR</sequence>
<dbReference type="Gene3D" id="3.40.50.720">
    <property type="entry name" value="NAD(P)-binding Rossmann-like Domain"/>
    <property type="match status" value="1"/>
</dbReference>
<dbReference type="RefSeq" id="WP_139399834.1">
    <property type="nucleotide sequence ID" value="NZ_JACHEW010000002.1"/>
</dbReference>
<dbReference type="EMBL" id="VDMO01000001">
    <property type="protein sequence ID" value="TNM72933.1"/>
    <property type="molecule type" value="Genomic_DNA"/>
</dbReference>
<dbReference type="AlphaFoldDB" id="A0A5C4YCL7"/>
<keyword evidence="5" id="KW-1185">Reference proteome</keyword>
<protein>
    <submittedName>
        <fullName evidence="2">NAD(P)-dependent dehydrogenase (Short-subunit alcohol dehydrogenase family)</fullName>
    </submittedName>
    <submittedName>
        <fullName evidence="3">SDR family oxidoreductase</fullName>
    </submittedName>
</protein>
<organism evidence="3 4">
    <name type="scientific">Deinococcus radiopugnans ATCC 19172</name>
    <dbReference type="NCBI Taxonomy" id="585398"/>
    <lineage>
        <taxon>Bacteria</taxon>
        <taxon>Thermotogati</taxon>
        <taxon>Deinococcota</taxon>
        <taxon>Deinococci</taxon>
        <taxon>Deinococcales</taxon>
        <taxon>Deinococcaceae</taxon>
        <taxon>Deinococcus</taxon>
    </lineage>
</organism>
<dbReference type="OrthoDB" id="125587at2"/>
<dbReference type="PANTHER" id="PTHR42879">
    <property type="entry name" value="3-OXOACYL-(ACYL-CARRIER-PROTEIN) REDUCTASE"/>
    <property type="match status" value="1"/>
</dbReference>
<dbReference type="InterPro" id="IPR050259">
    <property type="entry name" value="SDR"/>
</dbReference>
<reference evidence="2 5" key="2">
    <citation type="submission" date="2020-08" db="EMBL/GenBank/DDBJ databases">
        <title>Genomic Encyclopedia of Type Strains, Phase IV (KMG-IV): sequencing the most valuable type-strain genomes for metagenomic binning, comparative biology and taxonomic classification.</title>
        <authorList>
            <person name="Goeker M."/>
        </authorList>
    </citation>
    <scope>NUCLEOTIDE SEQUENCE [LARGE SCALE GENOMIC DNA]</scope>
    <source>
        <strain evidence="2 5">DSM 12027</strain>
    </source>
</reference>
<dbReference type="FunFam" id="3.40.50.720:FF:000084">
    <property type="entry name" value="Short-chain dehydrogenase reductase"/>
    <property type="match status" value="1"/>
</dbReference>
<evidence type="ECO:0000313" key="3">
    <source>
        <dbReference type="EMBL" id="TNM72933.1"/>
    </source>
</evidence>
<gene>
    <name evidence="3" type="ORF">FHR04_00435</name>
    <name evidence="2" type="ORF">HNQ04_000607</name>
</gene>
<comment type="caution">
    <text evidence="3">The sequence shown here is derived from an EMBL/GenBank/DDBJ whole genome shotgun (WGS) entry which is preliminary data.</text>
</comment>
<evidence type="ECO:0000313" key="5">
    <source>
        <dbReference type="Proteomes" id="UP000629870"/>
    </source>
</evidence>